<keyword evidence="3 6" id="KW-0812">Transmembrane</keyword>
<reference evidence="7 8" key="1">
    <citation type="submission" date="2016-11" db="EMBL/GenBank/DDBJ databases">
        <authorList>
            <person name="Jaros S."/>
            <person name="Januszkiewicz K."/>
            <person name="Wedrychowicz H."/>
        </authorList>
    </citation>
    <scope>NUCLEOTIDE SEQUENCE [LARGE SCALE GENOMIC DNA]</scope>
    <source>
        <strain evidence="7 8">GAS138</strain>
    </source>
</reference>
<feature type="transmembrane region" description="Helical" evidence="6">
    <location>
        <begin position="25"/>
        <end position="47"/>
    </location>
</feature>
<evidence type="ECO:0000256" key="4">
    <source>
        <dbReference type="ARBA" id="ARBA00022989"/>
    </source>
</evidence>
<feature type="transmembrane region" description="Helical" evidence="6">
    <location>
        <begin position="67"/>
        <end position="91"/>
    </location>
</feature>
<feature type="transmembrane region" description="Helical" evidence="6">
    <location>
        <begin position="360"/>
        <end position="380"/>
    </location>
</feature>
<gene>
    <name evidence="7" type="ORF">SAMN05443248_3329</name>
</gene>
<dbReference type="AlphaFoldDB" id="A0A1M5PFH0"/>
<keyword evidence="5 6" id="KW-0472">Membrane</keyword>
<dbReference type="NCBIfam" id="TIGR04407">
    <property type="entry name" value="LptF_YjgP"/>
    <property type="match status" value="1"/>
</dbReference>
<dbReference type="InterPro" id="IPR030922">
    <property type="entry name" value="LptF"/>
</dbReference>
<dbReference type="GO" id="GO:0015920">
    <property type="term" value="P:lipopolysaccharide transport"/>
    <property type="evidence" value="ECO:0007669"/>
    <property type="project" value="TreeGrafter"/>
</dbReference>
<dbReference type="GO" id="GO:0043190">
    <property type="term" value="C:ATP-binding cassette (ABC) transporter complex"/>
    <property type="evidence" value="ECO:0007669"/>
    <property type="project" value="InterPro"/>
</dbReference>
<evidence type="ECO:0000256" key="2">
    <source>
        <dbReference type="ARBA" id="ARBA00022475"/>
    </source>
</evidence>
<accession>A0A1M5PFH0</accession>
<organism evidence="7 8">
    <name type="scientific">Bradyrhizobium erythrophlei</name>
    <dbReference type="NCBI Taxonomy" id="1437360"/>
    <lineage>
        <taxon>Bacteria</taxon>
        <taxon>Pseudomonadati</taxon>
        <taxon>Pseudomonadota</taxon>
        <taxon>Alphaproteobacteria</taxon>
        <taxon>Hyphomicrobiales</taxon>
        <taxon>Nitrobacteraceae</taxon>
        <taxon>Bradyrhizobium</taxon>
    </lineage>
</organism>
<keyword evidence="4 6" id="KW-1133">Transmembrane helix</keyword>
<dbReference type="GO" id="GO:0055085">
    <property type="term" value="P:transmembrane transport"/>
    <property type="evidence" value="ECO:0007669"/>
    <property type="project" value="InterPro"/>
</dbReference>
<evidence type="ECO:0000256" key="6">
    <source>
        <dbReference type="SAM" id="Phobius"/>
    </source>
</evidence>
<dbReference type="EMBL" id="LT670817">
    <property type="protein sequence ID" value="SHH00003.1"/>
    <property type="molecule type" value="Genomic_DNA"/>
</dbReference>
<evidence type="ECO:0000313" key="7">
    <source>
        <dbReference type="EMBL" id="SHH00003.1"/>
    </source>
</evidence>
<dbReference type="Pfam" id="PF03739">
    <property type="entry name" value="LptF_LptG"/>
    <property type="match status" value="1"/>
</dbReference>
<dbReference type="PANTHER" id="PTHR33529">
    <property type="entry name" value="SLR0882 PROTEIN-RELATED"/>
    <property type="match status" value="1"/>
</dbReference>
<evidence type="ECO:0000256" key="5">
    <source>
        <dbReference type="ARBA" id="ARBA00023136"/>
    </source>
</evidence>
<keyword evidence="2" id="KW-1003">Cell membrane</keyword>
<dbReference type="PANTHER" id="PTHR33529:SF6">
    <property type="entry name" value="YJGP_YJGQ FAMILY PERMEASE"/>
    <property type="match status" value="1"/>
</dbReference>
<evidence type="ECO:0000313" key="8">
    <source>
        <dbReference type="Proteomes" id="UP000189796"/>
    </source>
</evidence>
<feature type="transmembrane region" description="Helical" evidence="6">
    <location>
        <begin position="297"/>
        <end position="316"/>
    </location>
</feature>
<feature type="transmembrane region" description="Helical" evidence="6">
    <location>
        <begin position="328"/>
        <end position="348"/>
    </location>
</feature>
<sequence length="407" mass="44600">MGRWLQFRVVGGGDRAVAMGSIDKYIFRTTLASFALVLISLTGVIWITQALRGIDLMTSQGQTIITFLGVTSLVIPALVLVISPIALMIAISHTLNKLATDSEIIVMNAAGLSPLRLFRPFLYATLVVAILVAFIAAYLAPDGMRRLKQWDAEITADVLTNILQPGRFAQLDQNLTIRIRERQPGGLLVGIFIDDRRDPKERVSIVADHGTVVKNGDGSFLILEDGNLERFEVGKHDPALVAFGRYGFDMSKFSNQGHDVALGIRERYLWELLSPPPDDPVYMQLPGQFRAELHDRFMAPIYPFAFAALTFAFLGAPRTTRQSRNFSIGGSILAVFGLRMAGFACSVMAMKSPLAPIIQYLMLATAIGASLWIIIGGVVIEPPAGLMETINRSNARLLRLFGRPVTA</sequence>
<comment type="subcellular location">
    <subcellularLocation>
        <location evidence="1">Cell membrane</location>
        <topology evidence="1">Multi-pass membrane protein</topology>
    </subcellularLocation>
</comment>
<feature type="transmembrane region" description="Helical" evidence="6">
    <location>
        <begin position="121"/>
        <end position="140"/>
    </location>
</feature>
<dbReference type="InterPro" id="IPR005495">
    <property type="entry name" value="LptG/LptF_permease"/>
</dbReference>
<proteinExistence type="predicted"/>
<evidence type="ECO:0000256" key="3">
    <source>
        <dbReference type="ARBA" id="ARBA00022692"/>
    </source>
</evidence>
<evidence type="ECO:0000256" key="1">
    <source>
        <dbReference type="ARBA" id="ARBA00004651"/>
    </source>
</evidence>
<protein>
    <submittedName>
        <fullName evidence="7">Lipopolysaccharide export system permease protein</fullName>
    </submittedName>
</protein>
<name>A0A1M5PFH0_9BRAD</name>
<dbReference type="Proteomes" id="UP000189796">
    <property type="component" value="Chromosome I"/>
</dbReference>